<keyword evidence="2 7" id="KW-0547">Nucleotide-binding</keyword>
<comment type="catalytic activity">
    <reaction evidence="7">
        <text>GTP + H2O = GDP + phosphate + H(+)</text>
        <dbReference type="Rhea" id="RHEA:19669"/>
        <dbReference type="ChEBI" id="CHEBI:15377"/>
        <dbReference type="ChEBI" id="CHEBI:15378"/>
        <dbReference type="ChEBI" id="CHEBI:37565"/>
        <dbReference type="ChEBI" id="CHEBI:43474"/>
        <dbReference type="ChEBI" id="CHEBI:58189"/>
        <dbReference type="EC" id="3.6.5.n1"/>
    </reaction>
</comment>
<dbReference type="RefSeq" id="WP_201637234.1">
    <property type="nucleotide sequence ID" value="NZ_JAEQNB010000005.1"/>
</dbReference>
<feature type="domain" description="Tr-type G" evidence="8">
    <location>
        <begin position="8"/>
        <end position="190"/>
    </location>
</feature>
<evidence type="ECO:0000256" key="4">
    <source>
        <dbReference type="ARBA" id="ARBA00022917"/>
    </source>
</evidence>
<dbReference type="InterPro" id="IPR035654">
    <property type="entry name" value="LepA_IV"/>
</dbReference>
<feature type="binding site" evidence="7">
    <location>
        <begin position="20"/>
        <end position="25"/>
    </location>
    <ligand>
        <name>GTP</name>
        <dbReference type="ChEBI" id="CHEBI:37565"/>
    </ligand>
</feature>
<dbReference type="InterPro" id="IPR035647">
    <property type="entry name" value="EFG_III/V"/>
</dbReference>
<dbReference type="InterPro" id="IPR000640">
    <property type="entry name" value="EFG_V-like"/>
</dbReference>
<gene>
    <name evidence="7 9" type="primary">lepA</name>
    <name evidence="9" type="ORF">JJB07_17410</name>
</gene>
<evidence type="ECO:0000259" key="8">
    <source>
        <dbReference type="PROSITE" id="PS51722"/>
    </source>
</evidence>
<dbReference type="Gene3D" id="3.30.70.2570">
    <property type="entry name" value="Elongation factor 4, C-terminal domain"/>
    <property type="match status" value="1"/>
</dbReference>
<proteinExistence type="inferred from homology"/>
<protein>
    <recommendedName>
        <fullName evidence="7">Elongation factor 4</fullName>
        <shortName evidence="7">EF-4</shortName>
        <ecNumber evidence="7">3.6.5.n1</ecNumber>
    </recommendedName>
    <alternativeName>
        <fullName evidence="7">Ribosomal back-translocase LepA</fullName>
    </alternativeName>
</protein>
<dbReference type="Gene3D" id="3.30.70.240">
    <property type="match status" value="1"/>
</dbReference>
<feature type="binding site" evidence="7">
    <location>
        <begin position="137"/>
        <end position="140"/>
    </location>
    <ligand>
        <name>GTP</name>
        <dbReference type="ChEBI" id="CHEBI:37565"/>
    </ligand>
</feature>
<dbReference type="GO" id="GO:0016787">
    <property type="term" value="F:hydrolase activity"/>
    <property type="evidence" value="ECO:0007669"/>
    <property type="project" value="UniProtKB-KW"/>
</dbReference>
<accession>A0ABS1JDP1</accession>
<dbReference type="GO" id="GO:0003746">
    <property type="term" value="F:translation elongation factor activity"/>
    <property type="evidence" value="ECO:0007669"/>
    <property type="project" value="UniProtKB-KW"/>
</dbReference>
<keyword evidence="3 7" id="KW-0378">Hydrolase</keyword>
<name>A0ABS1JDP1_9BACL</name>
<organism evidence="9 10">
    <name type="scientific">Tumebacillus amylolyticus</name>
    <dbReference type="NCBI Taxonomy" id="2801339"/>
    <lineage>
        <taxon>Bacteria</taxon>
        <taxon>Bacillati</taxon>
        <taxon>Bacillota</taxon>
        <taxon>Bacilli</taxon>
        <taxon>Bacillales</taxon>
        <taxon>Alicyclobacillaceae</taxon>
        <taxon>Tumebacillus</taxon>
    </lineage>
</organism>
<dbReference type="InterPro" id="IPR013842">
    <property type="entry name" value="LepA_CTD"/>
</dbReference>
<evidence type="ECO:0000256" key="6">
    <source>
        <dbReference type="ARBA" id="ARBA00023136"/>
    </source>
</evidence>
<dbReference type="Pfam" id="PF00679">
    <property type="entry name" value="EFG_C"/>
    <property type="match status" value="1"/>
</dbReference>
<dbReference type="PANTHER" id="PTHR43512">
    <property type="entry name" value="TRANSLATION FACTOR GUF1-RELATED"/>
    <property type="match status" value="1"/>
</dbReference>
<comment type="caution">
    <text evidence="9">The sequence shown here is derived from an EMBL/GenBank/DDBJ whole genome shotgun (WGS) entry which is preliminary data.</text>
</comment>
<keyword evidence="7" id="KW-1003">Cell membrane</keyword>
<dbReference type="SUPFAM" id="SSF54980">
    <property type="entry name" value="EF-G C-terminal domain-like"/>
    <property type="match status" value="2"/>
</dbReference>
<dbReference type="Pfam" id="PF03144">
    <property type="entry name" value="GTP_EFTU_D2"/>
    <property type="match status" value="1"/>
</dbReference>
<dbReference type="EC" id="3.6.5.n1" evidence="7"/>
<sequence>MDARKRQEKIRNFSIIAHIDHGKSTLADRILEYTGTISKREMQDQLLDNMDIERERGITIKLQSVRLNYKAKDGEEYILHLIDTPGHVDFTYEVSRSLAACEGALLVVDAAQGIEAQTLANVYLALENNLEILPVINKIDLPSAEPERVKQEIEDVIGLDASDAVLASAKSGIGIQDILEQIVQKVPAPTGDPDAPLQALIYDSYFDPYKGVIVQMRIINGSLKAGQKVRMMATEAEYEVIEVGKLAPRMIAVDELMVGDVGYFHASIKNVRDTRVGDTVTLVENPAMEQLPGYRGINPMVFCGLYPVETNEYNDLRDALEKMELNDAALKYEPETSTALGFGFRCGFLGLLHMEVIQERLEREFDLTLITTAPSVVYHVYNTDGTSMEIDNPSKLPDPQRIERIEEPYVKASIIVPKDYVGVIMELCQEKRGVFLNMDYLDQNRVTLVYEIPLTEVVYDFFDRLKSGTKGYASFDYELIGYRPSALVKMDVLLNNEIIDALSIIVHKDKAYARGKSLCEKLKELIPRQQFEVPIQAAIGNKIISRETIKAIRKNVLAKCYGGDISRKRKLLDKQKEGKKRMKQVGSVEVPQEAFMAVLKID</sequence>
<evidence type="ECO:0000256" key="7">
    <source>
        <dbReference type="HAMAP-Rule" id="MF_00071"/>
    </source>
</evidence>
<keyword evidence="10" id="KW-1185">Reference proteome</keyword>
<dbReference type="CDD" id="cd01890">
    <property type="entry name" value="LepA"/>
    <property type="match status" value="1"/>
</dbReference>
<dbReference type="PANTHER" id="PTHR43512:SF4">
    <property type="entry name" value="TRANSLATION FACTOR GUF1 HOMOLOG, CHLOROPLASTIC"/>
    <property type="match status" value="1"/>
</dbReference>
<keyword evidence="5 7" id="KW-0342">GTP-binding</keyword>
<keyword evidence="4 7" id="KW-0648">Protein biosynthesis</keyword>
<evidence type="ECO:0000256" key="2">
    <source>
        <dbReference type="ARBA" id="ARBA00022741"/>
    </source>
</evidence>
<dbReference type="Pfam" id="PF00009">
    <property type="entry name" value="GTP_EFTU"/>
    <property type="match status" value="1"/>
</dbReference>
<dbReference type="InterPro" id="IPR005225">
    <property type="entry name" value="Small_GTP-bd"/>
</dbReference>
<dbReference type="HAMAP" id="MF_00071">
    <property type="entry name" value="LepA"/>
    <property type="match status" value="1"/>
</dbReference>
<dbReference type="CDD" id="cd16260">
    <property type="entry name" value="EF4_III"/>
    <property type="match status" value="1"/>
</dbReference>
<dbReference type="InterPro" id="IPR006297">
    <property type="entry name" value="EF-4"/>
</dbReference>
<dbReference type="CDD" id="cd03699">
    <property type="entry name" value="EF4_II"/>
    <property type="match status" value="1"/>
</dbReference>
<comment type="subcellular location">
    <subcellularLocation>
        <location evidence="7">Cell membrane</location>
        <topology evidence="7">Peripheral membrane protein</topology>
        <orientation evidence="7">Cytoplasmic side</orientation>
    </subcellularLocation>
</comment>
<evidence type="ECO:0000313" key="10">
    <source>
        <dbReference type="Proteomes" id="UP000602284"/>
    </source>
</evidence>
<evidence type="ECO:0000256" key="3">
    <source>
        <dbReference type="ARBA" id="ARBA00022801"/>
    </source>
</evidence>
<dbReference type="Gene3D" id="3.40.50.300">
    <property type="entry name" value="P-loop containing nucleotide triphosphate hydrolases"/>
    <property type="match status" value="1"/>
</dbReference>
<reference evidence="9 10" key="1">
    <citation type="submission" date="2021-01" db="EMBL/GenBank/DDBJ databases">
        <title>Tumebacillus sp. strain ITR2 16S ribosomal RNA gene Genome sequencing and assembly.</title>
        <authorList>
            <person name="Kang M."/>
        </authorList>
    </citation>
    <scope>NUCLEOTIDE SEQUENCE [LARGE SCALE GENOMIC DNA]</scope>
    <source>
        <strain evidence="9 10">ITR2</strain>
    </source>
</reference>
<dbReference type="Proteomes" id="UP000602284">
    <property type="component" value="Unassembled WGS sequence"/>
</dbReference>
<dbReference type="Gene3D" id="3.30.70.870">
    <property type="entry name" value="Elongation Factor G (Translational Gtpase), domain 3"/>
    <property type="match status" value="1"/>
</dbReference>
<evidence type="ECO:0000256" key="1">
    <source>
        <dbReference type="ARBA" id="ARBA00005454"/>
    </source>
</evidence>
<evidence type="ECO:0000313" key="9">
    <source>
        <dbReference type="EMBL" id="MBL0388386.1"/>
    </source>
</evidence>
<comment type="function">
    <text evidence="7">Required for accurate and efficient protein synthesis under certain stress conditions. May act as a fidelity factor of the translation reaction, by catalyzing a one-codon backward translocation of tRNAs on improperly translocated ribosomes. Back-translocation proceeds from a post-translocation (POST) complex to a pre-translocation (PRE) complex, thus giving elongation factor G a second chance to translocate the tRNAs correctly. Binds to ribosomes in a GTP-dependent manner.</text>
</comment>
<dbReference type="CDD" id="cd03709">
    <property type="entry name" value="lepA_C"/>
    <property type="match status" value="1"/>
</dbReference>
<dbReference type="InterPro" id="IPR009000">
    <property type="entry name" value="Transl_B-barrel_sf"/>
</dbReference>
<dbReference type="InterPro" id="IPR038363">
    <property type="entry name" value="LepA_C_sf"/>
</dbReference>
<dbReference type="SUPFAM" id="SSF50447">
    <property type="entry name" value="Translation proteins"/>
    <property type="match status" value="1"/>
</dbReference>
<dbReference type="PROSITE" id="PS51722">
    <property type="entry name" value="G_TR_2"/>
    <property type="match status" value="1"/>
</dbReference>
<dbReference type="Gene3D" id="2.40.30.10">
    <property type="entry name" value="Translation factors"/>
    <property type="match status" value="1"/>
</dbReference>
<dbReference type="Pfam" id="PF06421">
    <property type="entry name" value="LepA_C"/>
    <property type="match status" value="1"/>
</dbReference>
<dbReference type="EMBL" id="JAEQNB010000005">
    <property type="protein sequence ID" value="MBL0388386.1"/>
    <property type="molecule type" value="Genomic_DNA"/>
</dbReference>
<dbReference type="NCBIfam" id="TIGR00231">
    <property type="entry name" value="small_GTP"/>
    <property type="match status" value="1"/>
</dbReference>
<keyword evidence="6 7" id="KW-0472">Membrane</keyword>
<dbReference type="PROSITE" id="PS00301">
    <property type="entry name" value="G_TR_1"/>
    <property type="match status" value="1"/>
</dbReference>
<dbReference type="SUPFAM" id="SSF52540">
    <property type="entry name" value="P-loop containing nucleoside triphosphate hydrolases"/>
    <property type="match status" value="1"/>
</dbReference>
<evidence type="ECO:0000256" key="5">
    <source>
        <dbReference type="ARBA" id="ARBA00023134"/>
    </source>
</evidence>
<keyword evidence="9" id="KW-0251">Elongation factor</keyword>
<dbReference type="InterPro" id="IPR000795">
    <property type="entry name" value="T_Tr_GTP-bd_dom"/>
</dbReference>
<dbReference type="PRINTS" id="PR00315">
    <property type="entry name" value="ELONGATNFCT"/>
</dbReference>
<dbReference type="InterPro" id="IPR027417">
    <property type="entry name" value="P-loop_NTPase"/>
</dbReference>
<dbReference type="SMART" id="SM00838">
    <property type="entry name" value="EFG_C"/>
    <property type="match status" value="1"/>
</dbReference>
<dbReference type="NCBIfam" id="TIGR01393">
    <property type="entry name" value="lepA"/>
    <property type="match status" value="1"/>
</dbReference>
<dbReference type="InterPro" id="IPR004161">
    <property type="entry name" value="EFTu-like_2"/>
</dbReference>
<dbReference type="InterPro" id="IPR031157">
    <property type="entry name" value="G_TR_CS"/>
</dbReference>
<comment type="similarity">
    <text evidence="1 7">Belongs to the TRAFAC class translation factor GTPase superfamily. Classic translation factor GTPase family. LepA subfamily.</text>
</comment>